<gene>
    <name evidence="4" type="ORF">FCM35_KLT07630</name>
</gene>
<evidence type="ECO:0000259" key="3">
    <source>
        <dbReference type="PROSITE" id="PS50102"/>
    </source>
</evidence>
<organism evidence="4 5">
    <name type="scientific">Carex littledalei</name>
    <dbReference type="NCBI Taxonomy" id="544730"/>
    <lineage>
        <taxon>Eukaryota</taxon>
        <taxon>Viridiplantae</taxon>
        <taxon>Streptophyta</taxon>
        <taxon>Embryophyta</taxon>
        <taxon>Tracheophyta</taxon>
        <taxon>Spermatophyta</taxon>
        <taxon>Magnoliopsida</taxon>
        <taxon>Liliopsida</taxon>
        <taxon>Poales</taxon>
        <taxon>Cyperaceae</taxon>
        <taxon>Cyperoideae</taxon>
        <taxon>Cariceae</taxon>
        <taxon>Carex</taxon>
        <taxon>Carex subgen. Euthyceras</taxon>
    </lineage>
</organism>
<accession>A0A833QX22</accession>
<sequence>MAAAEPLPKKRKLLDSLLDSSLSPAPPIAPSSQEEILRKRRSRDEVRTLLDCYRRIRLCVERNDPRLMPDLEQAYLSLISASRGCTSVQRVVAELIPQYASFCPTALEAAVKVSINMYNWSFSIISRGEDVGLSAYHTARACIVGLAKICYTASHKAPTSSVIAGICSAVFANVLTFFVSTFKGKDIYHIGRGDIAKLKEPMELLFDIKEREDGSGDERETDYSYKLFELRVLCLLCIFISSPRNVMEACFEIGVSGEIDGMGNAGVYFVNQICHDLTDNISSKEESEMDDAQRNRIMVENNSLVPEQNNCYLQMVINQDPSFKAWIVSKHKNLPVSHSPSTILEISTCIERVLATLPEEFDEKENEVSCMIRLSTLDFAASEEMQESPTNLPSNATSSTDLSLTNNTPEKQQLSTSDTATLNSSPNKIFDFNRNAVSSFVVSASKELWVSCHGTNASESSLKSKFEEFGPLDRFLFYPPKHFALIEYQNITDSIKAHGFMQGSTMWGGSLKVKYLDRGLGSRGFAEGVAVGDSCHVYVGNVLSLQERDEILSHLASSGLQGPISFVDLRGESAVLMEFGSAEEAAVAKARIRSRASTSRSDRPATDKSAPGRLDLSLSMLMEFHFVVSAQIWQRELKSPSLKTNESPTSGDRQSQLRPHQNLAMIDPKLAALQISPIRPPILPPPVSASFLPPPPYPPPTNQISQGIITNSNFRINPTAPLPFIPSSVTPLSQLPRSSLQNPEKIIPPLAQIPGTSLQNSGKLVAPHFPPPVIRPPHISPGPVPPNVESAVNHKWKGTLSKSGVNYCTIFAVREESDACRYANGASEPKDWPIKLDVTKRTDLKHVRTTFSNTPPNKREVCRLLPTSTNDQKGFHDFIAYLNQRECAGVIKIPGIKPMWSRLLFILSHSAENCTMLGINQNPPDCLIALILPKDTNIE</sequence>
<feature type="region of interest" description="Disordered" evidence="2">
    <location>
        <begin position="383"/>
        <end position="420"/>
    </location>
</feature>
<name>A0A833QX22_9POAL</name>
<feature type="domain" description="RRM" evidence="3">
    <location>
        <begin position="446"/>
        <end position="518"/>
    </location>
</feature>
<dbReference type="EMBL" id="SWLB01000017">
    <property type="protein sequence ID" value="KAF3327512.1"/>
    <property type="molecule type" value="Genomic_DNA"/>
</dbReference>
<dbReference type="Pfam" id="PF07744">
    <property type="entry name" value="SPOC"/>
    <property type="match status" value="1"/>
</dbReference>
<evidence type="ECO:0000256" key="1">
    <source>
        <dbReference type="PROSITE-ProRule" id="PRU00176"/>
    </source>
</evidence>
<feature type="region of interest" description="Disordered" evidence="2">
    <location>
        <begin position="639"/>
        <end position="659"/>
    </location>
</feature>
<dbReference type="Gene3D" id="3.30.70.330">
    <property type="match status" value="1"/>
</dbReference>
<dbReference type="GO" id="GO:0043130">
    <property type="term" value="F:ubiquitin binding"/>
    <property type="evidence" value="ECO:0007669"/>
    <property type="project" value="TreeGrafter"/>
</dbReference>
<feature type="compositionally biased region" description="Low complexity" evidence="2">
    <location>
        <begin position="394"/>
        <end position="408"/>
    </location>
</feature>
<dbReference type="PROSITE" id="PS50102">
    <property type="entry name" value="RRM"/>
    <property type="match status" value="1"/>
</dbReference>
<reference evidence="4" key="1">
    <citation type="submission" date="2020-01" db="EMBL/GenBank/DDBJ databases">
        <title>Genome sequence of Kobresia littledalei, the first chromosome-level genome in the family Cyperaceae.</title>
        <authorList>
            <person name="Qu G."/>
        </authorList>
    </citation>
    <scope>NUCLEOTIDE SEQUENCE</scope>
    <source>
        <strain evidence="4">C.B.Clarke</strain>
        <tissue evidence="4">Leaf</tissue>
    </source>
</reference>
<proteinExistence type="predicted"/>
<dbReference type="PANTHER" id="PTHR21494:SF2">
    <property type="entry name" value="NUCLEIC ACID BINDING PROTEIN"/>
    <property type="match status" value="1"/>
</dbReference>
<evidence type="ECO:0000313" key="5">
    <source>
        <dbReference type="Proteomes" id="UP000623129"/>
    </source>
</evidence>
<dbReference type="GO" id="GO:0003723">
    <property type="term" value="F:RNA binding"/>
    <property type="evidence" value="ECO:0007669"/>
    <property type="project" value="UniProtKB-UniRule"/>
</dbReference>
<dbReference type="CDD" id="cd21546">
    <property type="entry name" value="SPOC_FPA-like"/>
    <property type="match status" value="1"/>
</dbReference>
<dbReference type="AlphaFoldDB" id="A0A833QX22"/>
<evidence type="ECO:0000256" key="2">
    <source>
        <dbReference type="SAM" id="MobiDB-lite"/>
    </source>
</evidence>
<keyword evidence="1" id="KW-0694">RNA-binding</keyword>
<dbReference type="CDD" id="cd00590">
    <property type="entry name" value="RRM_SF"/>
    <property type="match status" value="1"/>
</dbReference>
<comment type="caution">
    <text evidence="4">The sequence shown here is derived from an EMBL/GenBank/DDBJ whole genome shotgun (WGS) entry which is preliminary data.</text>
</comment>
<feature type="compositionally biased region" description="Polar residues" evidence="2">
    <location>
        <begin position="409"/>
        <end position="420"/>
    </location>
</feature>
<dbReference type="Proteomes" id="UP000623129">
    <property type="component" value="Unassembled WGS sequence"/>
</dbReference>
<dbReference type="InterPro" id="IPR012677">
    <property type="entry name" value="Nucleotide-bd_a/b_plait_sf"/>
</dbReference>
<dbReference type="SUPFAM" id="SSF54928">
    <property type="entry name" value="RNA-binding domain, RBD"/>
    <property type="match status" value="1"/>
</dbReference>
<feature type="compositionally biased region" description="Polar residues" evidence="2">
    <location>
        <begin position="641"/>
        <end position="659"/>
    </location>
</feature>
<dbReference type="InterPro" id="IPR052586">
    <property type="entry name" value="ASCC2"/>
</dbReference>
<dbReference type="InterPro" id="IPR035979">
    <property type="entry name" value="RBD_domain_sf"/>
</dbReference>
<dbReference type="PANTHER" id="PTHR21494">
    <property type="entry name" value="ACTIVATING SIGNAL COINTEGRATOR 1 COMPLEX SUBUNIT 2 ASC-1 COMPLEX SUBUNIT P100"/>
    <property type="match status" value="1"/>
</dbReference>
<dbReference type="OrthoDB" id="5577209at2759"/>
<keyword evidence="5" id="KW-1185">Reference proteome</keyword>
<protein>
    <submittedName>
        <fullName evidence="4">Flowering time control protein FPA</fullName>
    </submittedName>
</protein>
<feature type="region of interest" description="Disordered" evidence="2">
    <location>
        <begin position="592"/>
        <end position="611"/>
    </location>
</feature>
<dbReference type="InterPro" id="IPR012921">
    <property type="entry name" value="SPOC_C"/>
</dbReference>
<evidence type="ECO:0000313" key="4">
    <source>
        <dbReference type="EMBL" id="KAF3327512.1"/>
    </source>
</evidence>
<dbReference type="InterPro" id="IPR000504">
    <property type="entry name" value="RRM_dom"/>
</dbReference>